<feature type="compositionally biased region" description="Polar residues" evidence="1">
    <location>
        <begin position="9"/>
        <end position="29"/>
    </location>
</feature>
<keyword evidence="3" id="KW-1185">Reference proteome</keyword>
<organism evidence="2 3">
    <name type="scientific">Lautropia dentalis</name>
    <dbReference type="NCBI Taxonomy" id="2490857"/>
    <lineage>
        <taxon>Bacteria</taxon>
        <taxon>Pseudomonadati</taxon>
        <taxon>Pseudomonadota</taxon>
        <taxon>Betaproteobacteria</taxon>
        <taxon>Burkholderiales</taxon>
        <taxon>Burkholderiaceae</taxon>
        <taxon>Lautropia</taxon>
    </lineage>
</organism>
<protein>
    <submittedName>
        <fullName evidence="2">DUF2335 domain-containing protein</fullName>
    </submittedName>
</protein>
<accession>A0A3R8NRX5</accession>
<proteinExistence type="predicted"/>
<sequence>MARAKRKTGQQSGTSPQARPYRESNSFTPQQELAEISHILPGQVPVSERVRELARGELYQGPIPHPDIFRGYGEVIPDAPERILRVFEQDSAHARDIQNTALRLQQEDNRRVHWMAYSLIAG</sequence>
<comment type="caution">
    <text evidence="2">The sequence shown here is derived from an EMBL/GenBank/DDBJ whole genome shotgun (WGS) entry which is preliminary data.</text>
</comment>
<dbReference type="AlphaFoldDB" id="A0A3R8NRX5"/>
<reference evidence="2 3" key="1">
    <citation type="submission" date="2018-11" db="EMBL/GenBank/DDBJ databases">
        <title>Genome sequencing of Lautropia sp. KCOM 2505 (= ChDC F240).</title>
        <authorList>
            <person name="Kook J.-K."/>
            <person name="Park S.-N."/>
            <person name="Lim Y.K."/>
        </authorList>
    </citation>
    <scope>NUCLEOTIDE SEQUENCE [LARGE SCALE GENOMIC DNA]</scope>
    <source>
        <strain evidence="2 3">KCOM 2505</strain>
    </source>
</reference>
<evidence type="ECO:0000256" key="1">
    <source>
        <dbReference type="SAM" id="MobiDB-lite"/>
    </source>
</evidence>
<gene>
    <name evidence="2" type="ORF">EHV23_13925</name>
</gene>
<evidence type="ECO:0000313" key="2">
    <source>
        <dbReference type="EMBL" id="RRN44401.1"/>
    </source>
</evidence>
<dbReference type="Pfam" id="PF10097">
    <property type="entry name" value="DUF2335"/>
    <property type="match status" value="1"/>
</dbReference>
<feature type="region of interest" description="Disordered" evidence="1">
    <location>
        <begin position="1"/>
        <end position="29"/>
    </location>
</feature>
<dbReference type="InterPro" id="IPR019284">
    <property type="entry name" value="RP532"/>
</dbReference>
<dbReference type="RefSeq" id="WP_125096594.1">
    <property type="nucleotide sequence ID" value="NZ_RRUE01000002.1"/>
</dbReference>
<name>A0A3R8NRX5_9BURK</name>
<dbReference type="Proteomes" id="UP000270261">
    <property type="component" value="Unassembled WGS sequence"/>
</dbReference>
<evidence type="ECO:0000313" key="3">
    <source>
        <dbReference type="Proteomes" id="UP000270261"/>
    </source>
</evidence>
<dbReference type="OrthoDB" id="8550306at2"/>
<dbReference type="EMBL" id="RRUE01000002">
    <property type="protein sequence ID" value="RRN44401.1"/>
    <property type="molecule type" value="Genomic_DNA"/>
</dbReference>